<proteinExistence type="predicted"/>
<dbReference type="SMART" id="SM00575">
    <property type="entry name" value="ZnF_PMZ"/>
    <property type="match status" value="1"/>
</dbReference>
<evidence type="ECO:0000259" key="7">
    <source>
        <dbReference type="PROSITE" id="PS50966"/>
    </source>
</evidence>
<dbReference type="Proteomes" id="UP001652660">
    <property type="component" value="Chromosome 1c"/>
</dbReference>
<name>A0ABM4U7S9_COFAR</name>
<dbReference type="InterPro" id="IPR004332">
    <property type="entry name" value="Transposase_MuDR"/>
</dbReference>
<keyword evidence="8" id="KW-1185">Reference proteome</keyword>
<dbReference type="PANTHER" id="PTHR31973:SF195">
    <property type="entry name" value="MUDR FAMILY TRANSPOSASE"/>
    <property type="match status" value="1"/>
</dbReference>
<reference evidence="8" key="1">
    <citation type="journal article" date="2025" name="Foods">
        <title>Unveiling the Microbial Signatures of Arabica Coffee Cherries: Insights into Ripeness Specific Diversity, Functional Traits, and Implications for Quality and Safety.</title>
        <authorList>
            <consortium name="RefSeq"/>
            <person name="Tenea G.N."/>
            <person name="Cifuentes V."/>
            <person name="Reyes P."/>
            <person name="Cevallos-Vallejos M."/>
        </authorList>
    </citation>
    <scope>NUCLEOTIDE SEQUENCE [LARGE SCALE GENOMIC DNA]</scope>
</reference>
<dbReference type="PANTHER" id="PTHR31973">
    <property type="entry name" value="POLYPROTEIN, PUTATIVE-RELATED"/>
    <property type="match status" value="1"/>
</dbReference>
<dbReference type="PROSITE" id="PS50158">
    <property type="entry name" value="ZF_CCHC"/>
    <property type="match status" value="1"/>
</dbReference>
<dbReference type="Pfam" id="PF10551">
    <property type="entry name" value="MULE"/>
    <property type="match status" value="1"/>
</dbReference>
<feature type="domain" description="SWIM-type" evidence="7">
    <location>
        <begin position="623"/>
        <end position="655"/>
    </location>
</feature>
<evidence type="ECO:0000313" key="9">
    <source>
        <dbReference type="RefSeq" id="XP_071903332.1"/>
    </source>
</evidence>
<evidence type="ECO:0008006" key="10">
    <source>
        <dbReference type="Google" id="ProtNLM"/>
    </source>
</evidence>
<sequence>MDVVGTIGLYESQLTQVDCENVRSARRSRRKGNGRRMEANRPSSSHPVMDTEPIISYGVDIDTCTVGGFGENNDIEFVDVDADVDVDSEPEPDDDSDDDNPVYGSFPHTGDHQDHNSQWTFDEGPQLRYKAGVDAALTFDPLDACGVEKLKLWNERTKELELGQLFETKDHVKRAVKLWSIKENREFKVRESTPTTWYVRCRARTSVPSCNWQLRATLRKSHKMWMIVTLAEKHTCVRVCGNNDHRQLSGDIIAEHIIPHIMNGPVYRIKEIQTSVKKEFHVDISYKKAWYGRRRTIDIVYGDWPTSVAQLPTYVQELQYTNPGTVVVWDHHPLSISSSPIFDYIFWAFAPAIEGFRHLKPVICVDGTFLKGPYRGKILTAVAFDADNHLFPLAFALVDEENNRSWSWFMRLLRIQVCGDIQNICVISDRHHGIINAMRTLPEWREPLAVHRFCLVHVRSNFTQKFKNQRLKELVWAAGSANQPRKYEEYMQQIFTLNAEAYAWLTGGSVRPVQWALCKDGGYRWGHTSTNMAECFNNLMRDTRMLPITACIRFTLNQTVDLFVENLKITKDQVYPLPKKSWKKYLANEENGRAHSVRVYDPVRGVFCITTAHRQSHRGGNAQTVDLTNQTCTCGKWRELRFPCSHVFAACFRSRINPMTLVAPEYTFSAYQSTFAGHFYPLRDTKYWSTADLRLHILDDRLKQKTPGPLRTARIRNEMDRMCPDAPRRCSNCLQPGHTAPNCPYSGYFYQ</sequence>
<evidence type="ECO:0000256" key="2">
    <source>
        <dbReference type="ARBA" id="ARBA00022771"/>
    </source>
</evidence>
<dbReference type="GeneID" id="140005921"/>
<evidence type="ECO:0000313" key="8">
    <source>
        <dbReference type="Proteomes" id="UP001652660"/>
    </source>
</evidence>
<evidence type="ECO:0000256" key="4">
    <source>
        <dbReference type="PROSITE-ProRule" id="PRU00047"/>
    </source>
</evidence>
<dbReference type="InterPro" id="IPR001878">
    <property type="entry name" value="Znf_CCHC"/>
</dbReference>
<evidence type="ECO:0000256" key="3">
    <source>
        <dbReference type="ARBA" id="ARBA00022833"/>
    </source>
</evidence>
<evidence type="ECO:0000256" key="5">
    <source>
        <dbReference type="SAM" id="MobiDB-lite"/>
    </source>
</evidence>
<evidence type="ECO:0000256" key="1">
    <source>
        <dbReference type="ARBA" id="ARBA00022723"/>
    </source>
</evidence>
<keyword evidence="3" id="KW-0862">Zinc</keyword>
<dbReference type="RefSeq" id="XP_071903332.1">
    <property type="nucleotide sequence ID" value="XM_072047231.1"/>
</dbReference>
<feature type="compositionally biased region" description="Acidic residues" evidence="5">
    <location>
        <begin position="85"/>
        <end position="100"/>
    </location>
</feature>
<keyword evidence="2 4" id="KW-0863">Zinc-finger</keyword>
<dbReference type="InterPro" id="IPR007527">
    <property type="entry name" value="Znf_SWIM"/>
</dbReference>
<dbReference type="InterPro" id="IPR018289">
    <property type="entry name" value="MULE_transposase_dom"/>
</dbReference>
<gene>
    <name evidence="9" type="primary">LOC140005921</name>
</gene>
<feature type="compositionally biased region" description="Basic residues" evidence="5">
    <location>
        <begin position="24"/>
        <end position="34"/>
    </location>
</feature>
<reference evidence="9" key="2">
    <citation type="submission" date="2025-08" db="UniProtKB">
        <authorList>
            <consortium name="RefSeq"/>
        </authorList>
    </citation>
    <scope>IDENTIFICATION</scope>
    <source>
        <tissue evidence="9">Leaves</tissue>
    </source>
</reference>
<dbReference type="InterPro" id="IPR006564">
    <property type="entry name" value="Znf_PMZ"/>
</dbReference>
<feature type="region of interest" description="Disordered" evidence="5">
    <location>
        <begin position="21"/>
        <end position="50"/>
    </location>
</feature>
<dbReference type="Pfam" id="PF04434">
    <property type="entry name" value="SWIM"/>
    <property type="match status" value="1"/>
</dbReference>
<accession>A0ABM4U7S9</accession>
<feature type="region of interest" description="Disordered" evidence="5">
    <location>
        <begin position="85"/>
        <end position="118"/>
    </location>
</feature>
<dbReference type="Pfam" id="PF03108">
    <property type="entry name" value="DBD_Tnp_Mut"/>
    <property type="match status" value="1"/>
</dbReference>
<dbReference type="PROSITE" id="PS50966">
    <property type="entry name" value="ZF_SWIM"/>
    <property type="match status" value="1"/>
</dbReference>
<evidence type="ECO:0000259" key="6">
    <source>
        <dbReference type="PROSITE" id="PS50158"/>
    </source>
</evidence>
<organism evidence="8 9">
    <name type="scientific">Coffea arabica</name>
    <name type="common">Arabian coffee</name>
    <dbReference type="NCBI Taxonomy" id="13443"/>
    <lineage>
        <taxon>Eukaryota</taxon>
        <taxon>Viridiplantae</taxon>
        <taxon>Streptophyta</taxon>
        <taxon>Embryophyta</taxon>
        <taxon>Tracheophyta</taxon>
        <taxon>Spermatophyta</taxon>
        <taxon>Magnoliopsida</taxon>
        <taxon>eudicotyledons</taxon>
        <taxon>Gunneridae</taxon>
        <taxon>Pentapetalae</taxon>
        <taxon>asterids</taxon>
        <taxon>lamiids</taxon>
        <taxon>Gentianales</taxon>
        <taxon>Rubiaceae</taxon>
        <taxon>Ixoroideae</taxon>
        <taxon>Gardenieae complex</taxon>
        <taxon>Bertiereae - Coffeeae clade</taxon>
        <taxon>Coffeeae</taxon>
        <taxon>Coffea</taxon>
    </lineage>
</organism>
<keyword evidence="1" id="KW-0479">Metal-binding</keyword>
<feature type="domain" description="CCHC-type" evidence="6">
    <location>
        <begin position="728"/>
        <end position="744"/>
    </location>
</feature>
<protein>
    <recommendedName>
        <fullName evidence="10">SWIM-type domain-containing protein</fullName>
    </recommendedName>
</protein>